<dbReference type="PANTHER" id="PTHR21064:SF6">
    <property type="entry name" value="AMINOGLYCOSIDE PHOSPHOTRANSFERASE DOMAIN-CONTAINING PROTEIN"/>
    <property type="match status" value="1"/>
</dbReference>
<dbReference type="InterPro" id="IPR002575">
    <property type="entry name" value="Aminoglycoside_PTrfase"/>
</dbReference>
<accession>A0ABW4JJ30</accession>
<organism evidence="3 4">
    <name type="scientific">Alicyclobacillus fodiniaquatilis</name>
    <dbReference type="NCBI Taxonomy" id="1661150"/>
    <lineage>
        <taxon>Bacteria</taxon>
        <taxon>Bacillati</taxon>
        <taxon>Bacillota</taxon>
        <taxon>Bacilli</taxon>
        <taxon>Bacillales</taxon>
        <taxon>Alicyclobacillaceae</taxon>
        <taxon>Alicyclobacillus</taxon>
    </lineage>
</organism>
<gene>
    <name evidence="3" type="ORF">ACFSB2_10995</name>
</gene>
<evidence type="ECO:0000313" key="4">
    <source>
        <dbReference type="Proteomes" id="UP001597079"/>
    </source>
</evidence>
<comment type="caution">
    <text evidence="3">The sequence shown here is derived from an EMBL/GenBank/DDBJ whole genome shotgun (WGS) entry which is preliminary data.</text>
</comment>
<evidence type="ECO:0000259" key="2">
    <source>
        <dbReference type="Pfam" id="PF01636"/>
    </source>
</evidence>
<dbReference type="PANTHER" id="PTHR21064">
    <property type="entry name" value="AMINOGLYCOSIDE PHOSPHOTRANSFERASE DOMAIN-CONTAINING PROTEIN-RELATED"/>
    <property type="match status" value="1"/>
</dbReference>
<protein>
    <submittedName>
        <fullName evidence="3">Phosphotransferase enzyme family protein</fullName>
    </submittedName>
</protein>
<name>A0ABW4JJ30_9BACL</name>
<dbReference type="SUPFAM" id="SSF56112">
    <property type="entry name" value="Protein kinase-like (PK-like)"/>
    <property type="match status" value="1"/>
</dbReference>
<dbReference type="Proteomes" id="UP001597079">
    <property type="component" value="Unassembled WGS sequence"/>
</dbReference>
<dbReference type="Gene3D" id="3.30.200.20">
    <property type="entry name" value="Phosphorylase Kinase, domain 1"/>
    <property type="match status" value="1"/>
</dbReference>
<dbReference type="InterPro" id="IPR011009">
    <property type="entry name" value="Kinase-like_dom_sf"/>
</dbReference>
<feature type="domain" description="Aminoglycoside phosphotransferase" evidence="2">
    <location>
        <begin position="43"/>
        <end position="267"/>
    </location>
</feature>
<dbReference type="Gene3D" id="3.90.1200.10">
    <property type="match status" value="1"/>
</dbReference>
<dbReference type="InterPro" id="IPR050249">
    <property type="entry name" value="Pseudomonas-type_ThrB"/>
</dbReference>
<keyword evidence="4" id="KW-1185">Reference proteome</keyword>
<comment type="similarity">
    <text evidence="1">Belongs to the pseudomonas-type ThrB family.</text>
</comment>
<proteinExistence type="inferred from homology"/>
<sequence length="331" mass="37995">MSFSILDENPMQRYVPTEDELNSMCAEYQIGHVLAVPGELGGLFNVNVQVTTTTGDYVFRVHSGLSRKNHMDAQALLLAKLLQNNVPALTPLRTKRGETFLTLHNRFVQVTRFITGSPFQYTQQQADALGKMLRRFHDALSDEEAVPIPYWSNYPSNAILLEEMDILREQQQDGLHDPRLVREVEALHQLVMEQWEAKANECVKTVIHADWHAWNVIFNAHNQVEHILDFDGLQRGERIHDIAYFIWSLRNRSDCAEIGRDFMRGYGAISPVEKHLLPFAVARACVFFLCTASFTANPTQELTEQMKVQKPYIEWLLSHDGQQTIRKQVSC</sequence>
<dbReference type="Pfam" id="PF01636">
    <property type="entry name" value="APH"/>
    <property type="match status" value="1"/>
</dbReference>
<evidence type="ECO:0000313" key="3">
    <source>
        <dbReference type="EMBL" id="MFD1675220.1"/>
    </source>
</evidence>
<dbReference type="RefSeq" id="WP_377943095.1">
    <property type="nucleotide sequence ID" value="NZ_JBHUCX010000028.1"/>
</dbReference>
<dbReference type="EMBL" id="JBHUCX010000028">
    <property type="protein sequence ID" value="MFD1675220.1"/>
    <property type="molecule type" value="Genomic_DNA"/>
</dbReference>
<evidence type="ECO:0000256" key="1">
    <source>
        <dbReference type="ARBA" id="ARBA00038240"/>
    </source>
</evidence>
<reference evidence="4" key="1">
    <citation type="journal article" date="2019" name="Int. J. Syst. Evol. Microbiol.">
        <title>The Global Catalogue of Microorganisms (GCM) 10K type strain sequencing project: providing services to taxonomists for standard genome sequencing and annotation.</title>
        <authorList>
            <consortium name="The Broad Institute Genomics Platform"/>
            <consortium name="The Broad Institute Genome Sequencing Center for Infectious Disease"/>
            <person name="Wu L."/>
            <person name="Ma J."/>
        </authorList>
    </citation>
    <scope>NUCLEOTIDE SEQUENCE [LARGE SCALE GENOMIC DNA]</scope>
    <source>
        <strain evidence="4">CGMCC 1.12286</strain>
    </source>
</reference>